<protein>
    <recommendedName>
        <fullName evidence="2">Death domain-containing protein</fullName>
    </recommendedName>
</protein>
<keyword evidence="4" id="KW-1185">Reference proteome</keyword>
<evidence type="ECO:0000256" key="1">
    <source>
        <dbReference type="SAM" id="Coils"/>
    </source>
</evidence>
<dbReference type="InParanoid" id="A0A2J7PED6"/>
<gene>
    <name evidence="3" type="ORF">B7P43_G10253</name>
</gene>
<dbReference type="CDD" id="cd01670">
    <property type="entry name" value="Death"/>
    <property type="match status" value="1"/>
</dbReference>
<reference evidence="3 4" key="1">
    <citation type="submission" date="2017-12" db="EMBL/GenBank/DDBJ databases">
        <title>Hemimetabolous genomes reveal molecular basis of termite eusociality.</title>
        <authorList>
            <person name="Harrison M.C."/>
            <person name="Jongepier E."/>
            <person name="Robertson H.M."/>
            <person name="Arning N."/>
            <person name="Bitard-Feildel T."/>
            <person name="Chao H."/>
            <person name="Childers C.P."/>
            <person name="Dinh H."/>
            <person name="Doddapaneni H."/>
            <person name="Dugan S."/>
            <person name="Gowin J."/>
            <person name="Greiner C."/>
            <person name="Han Y."/>
            <person name="Hu H."/>
            <person name="Hughes D.S.T."/>
            <person name="Huylmans A.-K."/>
            <person name="Kemena C."/>
            <person name="Kremer L.P.M."/>
            <person name="Lee S.L."/>
            <person name="Lopez-Ezquerra A."/>
            <person name="Mallet L."/>
            <person name="Monroy-Kuhn J.M."/>
            <person name="Moser A."/>
            <person name="Murali S.C."/>
            <person name="Muzny D.M."/>
            <person name="Otani S."/>
            <person name="Piulachs M.-D."/>
            <person name="Poelchau M."/>
            <person name="Qu J."/>
            <person name="Schaub F."/>
            <person name="Wada-Katsumata A."/>
            <person name="Worley K.C."/>
            <person name="Xie Q."/>
            <person name="Ylla G."/>
            <person name="Poulsen M."/>
            <person name="Gibbs R.A."/>
            <person name="Schal C."/>
            <person name="Richards S."/>
            <person name="Belles X."/>
            <person name="Korb J."/>
            <person name="Bornberg-Bauer E."/>
        </authorList>
    </citation>
    <scope>NUCLEOTIDE SEQUENCE [LARGE SCALE GENOMIC DNA]</scope>
    <source>
        <tissue evidence="3">Whole body</tissue>
    </source>
</reference>
<dbReference type="SUPFAM" id="SSF47986">
    <property type="entry name" value="DEATH domain"/>
    <property type="match status" value="1"/>
</dbReference>
<dbReference type="Proteomes" id="UP000235965">
    <property type="component" value="Unassembled WGS sequence"/>
</dbReference>
<dbReference type="AlphaFoldDB" id="A0A2J7PED6"/>
<evidence type="ECO:0000313" key="3">
    <source>
        <dbReference type="EMBL" id="PNF14700.1"/>
    </source>
</evidence>
<organism evidence="3 4">
    <name type="scientific">Cryptotermes secundus</name>
    <dbReference type="NCBI Taxonomy" id="105785"/>
    <lineage>
        <taxon>Eukaryota</taxon>
        <taxon>Metazoa</taxon>
        <taxon>Ecdysozoa</taxon>
        <taxon>Arthropoda</taxon>
        <taxon>Hexapoda</taxon>
        <taxon>Insecta</taxon>
        <taxon>Pterygota</taxon>
        <taxon>Neoptera</taxon>
        <taxon>Polyneoptera</taxon>
        <taxon>Dictyoptera</taxon>
        <taxon>Blattodea</taxon>
        <taxon>Blattoidea</taxon>
        <taxon>Termitoidae</taxon>
        <taxon>Kalotermitidae</taxon>
        <taxon>Cryptotermitinae</taxon>
        <taxon>Cryptotermes</taxon>
    </lineage>
</organism>
<comment type="caution">
    <text evidence="3">The sequence shown here is derived from an EMBL/GenBank/DDBJ whole genome shotgun (WGS) entry which is preliminary data.</text>
</comment>
<dbReference type="STRING" id="105785.A0A2J7PED6"/>
<dbReference type="InterPro" id="IPR000488">
    <property type="entry name" value="Death_dom"/>
</dbReference>
<sequence length="391" mass="44829">MNNRIVRNPELEAIRKTAMEKELEELPNLEQRIAELQTKMSRVHAAFLFDLLGSETLMMICLWLSSTKSSYNSAGWEEFGIHLGINPLLIKCIRYNFSSQDPTYNTLLAFVQHEDATLYKIVNALKRMGRPDVINMTLDLMSGLADNVMGSNTCNEESGYFSISSGHSDTMSDTEISNRSNIIRPLQIPPAPFIFREIGSQHLASQSHTRTEDLEEENYQTAVIRSKPMMKYTCKVLLTFASDGFHTAQQIATEFRKKRENMHCIGVVILNEHSDLVNSNPEQFISACFHQVDYVVPVITDNYLKTVSTRDTMTGSSLLCMDTKYIKYIYTLMTTYYLRNGCINDRIRCVVPDSSVHLTQRHPIMARPLFQAWVRSSEVEQLCLRMLRSRF</sequence>
<feature type="domain" description="Death" evidence="2">
    <location>
        <begin position="76"/>
        <end position="141"/>
    </location>
</feature>
<dbReference type="Pfam" id="PF00531">
    <property type="entry name" value="Death"/>
    <property type="match status" value="1"/>
</dbReference>
<dbReference type="OrthoDB" id="6593154at2759"/>
<dbReference type="PROSITE" id="PS50017">
    <property type="entry name" value="DEATH_DOMAIN"/>
    <property type="match status" value="1"/>
</dbReference>
<keyword evidence="1" id="KW-0175">Coiled coil</keyword>
<dbReference type="GO" id="GO:0007165">
    <property type="term" value="P:signal transduction"/>
    <property type="evidence" value="ECO:0007669"/>
    <property type="project" value="InterPro"/>
</dbReference>
<feature type="coiled-coil region" evidence="1">
    <location>
        <begin position="19"/>
        <end position="46"/>
    </location>
</feature>
<accession>A0A2J7PED6</accession>
<evidence type="ECO:0000259" key="2">
    <source>
        <dbReference type="PROSITE" id="PS50017"/>
    </source>
</evidence>
<dbReference type="Gene3D" id="1.10.533.10">
    <property type="entry name" value="Death Domain, Fas"/>
    <property type="match status" value="1"/>
</dbReference>
<dbReference type="InterPro" id="IPR011029">
    <property type="entry name" value="DEATH-like_dom_sf"/>
</dbReference>
<dbReference type="EMBL" id="NEVH01026101">
    <property type="protein sequence ID" value="PNF14700.1"/>
    <property type="molecule type" value="Genomic_DNA"/>
</dbReference>
<name>A0A2J7PED6_9NEOP</name>
<proteinExistence type="predicted"/>
<evidence type="ECO:0000313" key="4">
    <source>
        <dbReference type="Proteomes" id="UP000235965"/>
    </source>
</evidence>